<feature type="domain" description="ACAD9/ACADV-like C-terminal" evidence="5">
    <location>
        <begin position="83"/>
        <end position="140"/>
    </location>
</feature>
<dbReference type="Pfam" id="PF21343">
    <property type="entry name" value="ACAD9-ACADV_C"/>
    <property type="match status" value="1"/>
</dbReference>
<dbReference type="GO" id="GO:0016627">
    <property type="term" value="F:oxidoreductase activity, acting on the CH-CH group of donors"/>
    <property type="evidence" value="ECO:0007669"/>
    <property type="project" value="InterPro"/>
</dbReference>
<sequence length="144" mass="15866">MGFMAETGLERVLRDLRIFRIFEGANDVMRLFVALTGAQYAGKHLQQVANEIKSGGISTLLGQVVKRATGGSTGSNFAAVVDPALTESASQLDACIKEFGKTIESLLMKYRKKIIDRQYEMIRVADAAIDIYCMIATLSRWVVD</sequence>
<dbReference type="SUPFAM" id="SSF47203">
    <property type="entry name" value="Acyl-CoA dehydrogenase C-terminal domain-like"/>
    <property type="match status" value="1"/>
</dbReference>
<evidence type="ECO:0000313" key="6">
    <source>
        <dbReference type="Proteomes" id="UP000035642"/>
    </source>
</evidence>
<organism evidence="6 7">
    <name type="scientific">Angiostrongylus cantonensis</name>
    <name type="common">Rat lungworm</name>
    <dbReference type="NCBI Taxonomy" id="6313"/>
    <lineage>
        <taxon>Eukaryota</taxon>
        <taxon>Metazoa</taxon>
        <taxon>Ecdysozoa</taxon>
        <taxon>Nematoda</taxon>
        <taxon>Chromadorea</taxon>
        <taxon>Rhabditida</taxon>
        <taxon>Rhabditina</taxon>
        <taxon>Rhabditomorpha</taxon>
        <taxon>Strongyloidea</taxon>
        <taxon>Metastrongylidae</taxon>
        <taxon>Angiostrongylus</taxon>
    </lineage>
</organism>
<dbReference type="Proteomes" id="UP000035642">
    <property type="component" value="Unassembled WGS sequence"/>
</dbReference>
<dbReference type="WBParaSite" id="ACAC_0001387701-mRNA-1">
    <property type="protein sequence ID" value="ACAC_0001387701-mRNA-1"/>
    <property type="gene ID" value="ACAC_0001387701"/>
</dbReference>
<evidence type="ECO:0000256" key="1">
    <source>
        <dbReference type="ARBA" id="ARBA00022630"/>
    </source>
</evidence>
<name>A0A0K0DQ38_ANGCA</name>
<dbReference type="STRING" id="6313.A0A0K0DQ38"/>
<reference evidence="7" key="2">
    <citation type="submission" date="2017-02" db="UniProtKB">
        <authorList>
            <consortium name="WormBaseParasite"/>
        </authorList>
    </citation>
    <scope>IDENTIFICATION</scope>
</reference>
<accession>A0A0K0DQ38</accession>
<evidence type="ECO:0000259" key="4">
    <source>
        <dbReference type="Pfam" id="PF00441"/>
    </source>
</evidence>
<dbReference type="Gene3D" id="1.20.140.10">
    <property type="entry name" value="Butyryl-CoA Dehydrogenase, subunit A, domain 3"/>
    <property type="match status" value="2"/>
</dbReference>
<evidence type="ECO:0000259" key="5">
    <source>
        <dbReference type="Pfam" id="PF21343"/>
    </source>
</evidence>
<proteinExistence type="predicted"/>
<dbReference type="InterPro" id="IPR049448">
    <property type="entry name" value="ACAD9/ACADV-like_C"/>
</dbReference>
<dbReference type="InterPro" id="IPR036250">
    <property type="entry name" value="AcylCo_DH-like_C"/>
</dbReference>
<reference evidence="6" key="1">
    <citation type="submission" date="2012-09" db="EMBL/GenBank/DDBJ databases">
        <authorList>
            <person name="Martin A.A."/>
        </authorList>
    </citation>
    <scope>NUCLEOTIDE SEQUENCE</scope>
</reference>
<feature type="domain" description="Acyl-CoA dehydrogenase/oxidase C-terminal" evidence="4">
    <location>
        <begin position="1"/>
        <end position="34"/>
    </location>
</feature>
<dbReference type="InterPro" id="IPR009075">
    <property type="entry name" value="AcylCo_DH/oxidase_C"/>
</dbReference>
<dbReference type="Pfam" id="PF00441">
    <property type="entry name" value="Acyl-CoA_dh_1"/>
    <property type="match status" value="1"/>
</dbReference>
<keyword evidence="2" id="KW-0809">Transit peptide</keyword>
<evidence type="ECO:0000313" key="7">
    <source>
        <dbReference type="WBParaSite" id="ACAC_0001387701-mRNA-1"/>
    </source>
</evidence>
<dbReference type="AlphaFoldDB" id="A0A0K0DQ38"/>
<evidence type="ECO:0000256" key="3">
    <source>
        <dbReference type="ARBA" id="ARBA00023002"/>
    </source>
</evidence>
<keyword evidence="6" id="KW-1185">Reference proteome</keyword>
<evidence type="ECO:0000256" key="2">
    <source>
        <dbReference type="ARBA" id="ARBA00022946"/>
    </source>
</evidence>
<keyword evidence="1" id="KW-0285">Flavoprotein</keyword>
<protein>
    <submittedName>
        <fullName evidence="7">Acyl-CoA_dh_1 domain-containing protein</fullName>
    </submittedName>
</protein>
<keyword evidence="3" id="KW-0560">Oxidoreductase</keyword>